<protein>
    <submittedName>
        <fullName evidence="2">DUF948 domain-containing protein</fullName>
    </submittedName>
</protein>
<dbReference type="PANTHER" id="PTHR40070:SF1">
    <property type="entry name" value="UPF0478 PROTEIN YTXG"/>
    <property type="match status" value="1"/>
</dbReference>
<feature type="compositionally biased region" description="Low complexity" evidence="1">
    <location>
        <begin position="118"/>
        <end position="132"/>
    </location>
</feature>
<dbReference type="RefSeq" id="WP_323077754.1">
    <property type="nucleotide sequence ID" value="NZ_CBCSKM010000041.1"/>
</dbReference>
<accession>A0ABU5PN47</accession>
<keyword evidence="3" id="KW-1185">Reference proteome</keyword>
<organism evidence="2 3">
    <name type="scientific">Paenibacillus phoenicis</name>
    <dbReference type="NCBI Taxonomy" id="554117"/>
    <lineage>
        <taxon>Bacteria</taxon>
        <taxon>Bacillati</taxon>
        <taxon>Bacillota</taxon>
        <taxon>Bacilli</taxon>
        <taxon>Bacillales</taxon>
        <taxon>Paenibacillaceae</taxon>
        <taxon>Paenibacillus</taxon>
    </lineage>
</organism>
<dbReference type="Proteomes" id="UP001292216">
    <property type="component" value="Unassembled WGS sequence"/>
</dbReference>
<dbReference type="InterPro" id="IPR009293">
    <property type="entry name" value="UPF0478"/>
</dbReference>
<evidence type="ECO:0000313" key="2">
    <source>
        <dbReference type="EMBL" id="MEA3571084.1"/>
    </source>
</evidence>
<name>A0ABU5PN47_9BACL</name>
<feature type="region of interest" description="Disordered" evidence="1">
    <location>
        <begin position="112"/>
        <end position="146"/>
    </location>
</feature>
<dbReference type="EMBL" id="JAYERP010000001">
    <property type="protein sequence ID" value="MEA3571084.1"/>
    <property type="molecule type" value="Genomic_DNA"/>
</dbReference>
<dbReference type="Pfam" id="PF06103">
    <property type="entry name" value="DUF948"/>
    <property type="match status" value="1"/>
</dbReference>
<gene>
    <name evidence="2" type="ORF">U9M73_14020</name>
</gene>
<comment type="caution">
    <text evidence="2">The sequence shown here is derived from an EMBL/GenBank/DDBJ whole genome shotgun (WGS) entry which is preliminary data.</text>
</comment>
<sequence>MIWEISVAVAAAAFVVLVVYLVKTLKAAEHSLKTTTETLKDVQKTIDELGSDVRQVVRQANELTSDIQHKMKQIDPLMESVKHAGEVLSEVTLATKQVSAALASRIASRPLSVKRKAPASPAPATSVPSAQPLQAEGEQPVQEANRKSANWVKWVDVAADVWQKYRS</sequence>
<evidence type="ECO:0000313" key="3">
    <source>
        <dbReference type="Proteomes" id="UP001292216"/>
    </source>
</evidence>
<evidence type="ECO:0000256" key="1">
    <source>
        <dbReference type="SAM" id="MobiDB-lite"/>
    </source>
</evidence>
<reference evidence="2 3" key="1">
    <citation type="submission" date="2023-12" db="EMBL/GenBank/DDBJ databases">
        <title>Whole genome sequencing of Paenibacillus phoenicis isolated from the Phoenix Mars Lander spacecraft assembly facility.</title>
        <authorList>
            <person name="Garcia A."/>
            <person name="Venkateswaran K."/>
        </authorList>
    </citation>
    <scope>NUCLEOTIDE SEQUENCE [LARGE SCALE GENOMIC DNA]</scope>
    <source>
        <strain evidence="2 3">3PO2SA</strain>
    </source>
</reference>
<dbReference type="PANTHER" id="PTHR40070">
    <property type="entry name" value="UPF0478 PROTEIN YTXG"/>
    <property type="match status" value="1"/>
</dbReference>
<proteinExistence type="predicted"/>